<evidence type="ECO:0000313" key="3">
    <source>
        <dbReference type="EMBL" id="EFO89347.1"/>
    </source>
</evidence>
<keyword evidence="4" id="KW-1185">Reference proteome</keyword>
<dbReference type="InParanoid" id="E3N880"/>
<dbReference type="OrthoDB" id="5824619at2759"/>
<accession>E3N880</accession>
<feature type="domain" description="F-box" evidence="2">
    <location>
        <begin position="8"/>
        <end position="48"/>
    </location>
</feature>
<evidence type="ECO:0000256" key="1">
    <source>
        <dbReference type="SAM" id="MobiDB-lite"/>
    </source>
</evidence>
<feature type="domain" description="F-box" evidence="2">
    <location>
        <begin position="451"/>
        <end position="491"/>
    </location>
</feature>
<organism evidence="4">
    <name type="scientific">Caenorhabditis remanei</name>
    <name type="common">Caenorhabditis vulgaris</name>
    <dbReference type="NCBI Taxonomy" id="31234"/>
    <lineage>
        <taxon>Eukaryota</taxon>
        <taxon>Metazoa</taxon>
        <taxon>Ecdysozoa</taxon>
        <taxon>Nematoda</taxon>
        <taxon>Chromadorea</taxon>
        <taxon>Rhabditida</taxon>
        <taxon>Rhabditina</taxon>
        <taxon>Rhabditomorpha</taxon>
        <taxon>Rhabditoidea</taxon>
        <taxon>Rhabditidae</taxon>
        <taxon>Peloderinae</taxon>
        <taxon>Caenorhabditis</taxon>
    </lineage>
</organism>
<reference evidence="3" key="1">
    <citation type="submission" date="2007-07" db="EMBL/GenBank/DDBJ databases">
        <title>PCAP assembly of the Caenorhabditis remanei genome.</title>
        <authorList>
            <consortium name="The Caenorhabditis remanei Sequencing Consortium"/>
            <person name="Wilson R.K."/>
        </authorList>
    </citation>
    <scope>NUCLEOTIDE SEQUENCE [LARGE SCALE GENOMIC DNA]</scope>
    <source>
        <strain evidence="3">PB4641</strain>
    </source>
</reference>
<name>E3N880_CAERE</name>
<feature type="domain" description="F-box" evidence="2">
    <location>
        <begin position="916"/>
        <end position="956"/>
    </location>
</feature>
<gene>
    <name evidence="3" type="ORF">CRE_15665</name>
</gene>
<dbReference type="STRING" id="31234.E3N880"/>
<dbReference type="SMART" id="SM00256">
    <property type="entry name" value="FBOX"/>
    <property type="match status" value="3"/>
</dbReference>
<dbReference type="Proteomes" id="UP000008281">
    <property type="component" value="Unassembled WGS sequence"/>
</dbReference>
<dbReference type="Pfam" id="PF00646">
    <property type="entry name" value="F-box"/>
    <property type="match status" value="3"/>
</dbReference>
<evidence type="ECO:0000259" key="2">
    <source>
        <dbReference type="SMART" id="SM00256"/>
    </source>
</evidence>
<dbReference type="PANTHER" id="PTHR35366">
    <property type="entry name" value="PROTEIN CBG18620"/>
    <property type="match status" value="1"/>
</dbReference>
<dbReference type="InterPro" id="IPR001810">
    <property type="entry name" value="F-box_dom"/>
</dbReference>
<protein>
    <recommendedName>
        <fullName evidence="2">F-box domain-containing protein</fullName>
    </recommendedName>
</protein>
<dbReference type="PANTHER" id="PTHR35366:SF3">
    <property type="entry name" value="CW-TYPE DOMAIN-CONTAINING PROTEIN"/>
    <property type="match status" value="1"/>
</dbReference>
<sequence>MAASWSDLSTELKQNVIERLDLMSRHSLRSTCRLNRFVVDFTDFFVPRVRVSVKDSGFLIMIHVGIDEFLRIEMWMGPQGKTIIRKLQKSHNVKDAIEKVSSSTPRYHAAQILCGLLSREKTLIGVMEWEFEGGIDVEKQADAQASIQTTGAKIIVLMNFLQKFSGKSQIFRANKLMTSWNVDIDMEKWLKKIFVEEDLKKIERVGVMTSTTSLTPAVSIDSYVPLSWAGIHCGANTVMHEYDPIHWYFFVQLALQTQGFAVLRFANFNDTAKELWNSVEEPIEKISDKKYRKVCVAGSSDGRVHMIHERSPCGYCVFGMMEKNVTVFNDYRRLAGFTSCDLGWLCKKCTAPFEYNYYQNLGRRVFLEPKWSGIWQGGVNHETKALSDKKNVAWKCYKEDEKMKKDSGENSGEGTMVQKIWGFGNRGEEDISEMMAESLKERKMTANWSDLSTELKQNVVGRLDLMSRHSLRSTSRLNRFVVDFTEFFVPRVRVSVKNSEFLIMIHMGIDEFLRIEIGIGSGGKTIIRKLQNSYHAKDAIEKVLPSTPRHHAAQILCGLLSREKTLIGVMEWEFEGGIDVEKQEEELSSIKRTFFKVIILRDFLQKYSQKLYIFRVNKLMTSWNLTFEMEAYLRDMLNPENLKKIERIDVRLSKSSVTPVCSIDTYVPLSVLGRPAGTNTVFHDYIPNFYKDFLCLSKNSPGFGVLRFAKFDETAKKLWNSVEAPVEKWKDGTDIYRRCYHVKTSDGKLFIVHERSACGYWVYAVMEANWEVFDEYDRLVSSRLNYSNPQSFFFQNPSNSPCRLNWLCKRCTDSFEYNHYQNLGRRIVREPKWTVTLTSGSELDSAKHEEVWEACRKRYEEDEESSEDVTIESDDFTNSMKLDRSFQKWAILITSLAFLTSILYSIFFIKMSWSDLSTKLKQNVIEGLDLMSRHALRCTCRLNRFIVNDMDFFVPRVRVSVKEDSAILIMIHTGIEKFLRIEMWIGPHRKTIIRKSQNSYDARESIEKVLPLIPRIYVARILCSLLSHKKLLIGTMEWEIDRGLDVENKEDNEVRAMTREKARDLVDFLQKFSRKSEVFRANKLATTDRSTSVGYVLKDMFVLSDLKKVEQISVSLSRNSLTPLFSADTFSNVGGVLFSTENHTHKYFHWILEKFACMSFISYAGIGVLRFAEFDVVARKIWDGVDEPVSMITDKLKMKMESANSVNGDLTLFHMRSSCGYWIYAVLDSRRKDFDAYNILNNSCGLGWLCKRCADPFEYDYHQNLGRRCVWEPEWNNIASSALQRTSPEWKRMIERVTKRYAIDESKKKWKSSGGGIPKMWGFKEGSKKMLDDNYKEPDNDKQLSESDESDPEKSYFLNDYRIDALITIKKRRQGFRTRKSNEGKKDSEDLTTPESDEFTTEYQFQKLVICITSFAFLSCALWTIIHALRCTSRANRYLVNDMDFFVPRVRISVKDSGILIMIHTGIDKFLRIEMWIGGEFDGKTIARKFQNSYDARHAIEKVLSASPSYHAARILVSLLSHKKLLIGTMEWEIERGFDVKKEEETESRFQATIEETRDLVGFFQKLSRKSKVFRANKLATSWKMTTEMEMILKRMFVASDLKQIERILGALSEQSLTPLFTFDTYLPSSDGKGIRWGNANIAHERVSEFLNTFVAMVVMSAGFGALRFAKFDEFAKRIWDDVSEPVTVLSDKLTTKLERSECSAGMITLFHQRSDCGYWIYAVLDSRSGGFNKSEFLNKSCGLGWMCKKCADPFEYDYYQNLGRRCVLEPEWNDMVLGEILISDPGSNIIELATKRYEKDEMMMKRKILGTQKMWGFGDETAFAEDSENTAIGYMKRRQDVLVGFVNKTKAKCGWETGFDEQVLTQNDLSNCAPSNSLVPVERGFKKHDASMTNSSIFRHALRCTCRLNRYLVNDTDFFVPRVRISIKEESRILIMIHTGIDKFLRIEMWIGPHRKTIIRKSQNVYDGKECVEKVVPSIPRIHAARILCSLLSHEKLLIGTMEWEFDGDVIDTLKVLRDWEYNLRIIHFQPESKTAVKNWIDKIHSFVDFLQKYSRKSHVFRANQLMTTNNMIFETAELLRKMYDPSDLKKIERINVLLSKESLTPLYSFDTYIPLRVGQIRRCAGNICHEYDERSPGFLEKFVNLSLLSVGFGVLRFAKFDDFARQIWDRVRVPVTIISDELHMKVELAGSFKGHLTLFHMRSPCGYWIYMVLDSLRKDFDAYNILNNSCGLGWLCKRCAEPFEYNYYQNLGRRCVLEPEWNDMVAWGRTDRMMGMIEEAKKRYEEDERKKKDSGDMTVIQKIWGFGDVVDRCGYEKKDSEGHEDSEHVAAPKSHERSDSTFQKLTICITTFAFLSCAFYAIFF</sequence>
<dbReference type="EMBL" id="DS268554">
    <property type="protein sequence ID" value="EFO89347.1"/>
    <property type="molecule type" value="Genomic_DNA"/>
</dbReference>
<evidence type="ECO:0000313" key="4">
    <source>
        <dbReference type="Proteomes" id="UP000008281"/>
    </source>
</evidence>
<proteinExistence type="predicted"/>
<dbReference type="HOGENOM" id="CLU_229554_0_0_1"/>
<feature type="compositionally biased region" description="Basic and acidic residues" evidence="1">
    <location>
        <begin position="1332"/>
        <end position="1345"/>
    </location>
</feature>
<feature type="region of interest" description="Disordered" evidence="1">
    <location>
        <begin position="1332"/>
        <end position="1353"/>
    </location>
</feature>